<keyword evidence="4" id="KW-1185">Reference proteome</keyword>
<feature type="domain" description="LpxI N-terminal" evidence="2">
    <location>
        <begin position="21"/>
        <end position="152"/>
    </location>
</feature>
<dbReference type="InterPro" id="IPR043167">
    <property type="entry name" value="LpxI_C_sf"/>
</dbReference>
<evidence type="ECO:0000259" key="1">
    <source>
        <dbReference type="Pfam" id="PF06230"/>
    </source>
</evidence>
<evidence type="ECO:0000259" key="2">
    <source>
        <dbReference type="Pfam" id="PF17930"/>
    </source>
</evidence>
<evidence type="ECO:0000313" key="4">
    <source>
        <dbReference type="Proteomes" id="UP000053675"/>
    </source>
</evidence>
<dbReference type="InterPro" id="IPR010415">
    <property type="entry name" value="LpxI_C"/>
</dbReference>
<dbReference type="Gene3D" id="3.40.140.80">
    <property type="match status" value="1"/>
</dbReference>
<dbReference type="InterPro" id="IPR053174">
    <property type="entry name" value="LpxI"/>
</dbReference>
<evidence type="ECO:0000313" key="3">
    <source>
        <dbReference type="EMBL" id="KFB10181.1"/>
    </source>
</evidence>
<dbReference type="EMBL" id="JMQM01000001">
    <property type="protein sequence ID" value="KFB10181.1"/>
    <property type="molecule type" value="Genomic_DNA"/>
</dbReference>
<dbReference type="AlphaFoldDB" id="A0A084UB45"/>
<dbReference type="InterPro" id="IPR041255">
    <property type="entry name" value="LpxI_N"/>
</dbReference>
<gene>
    <name evidence="3" type="ORF">EL18_01211</name>
</gene>
<dbReference type="RefSeq" id="WP_036480784.1">
    <property type="nucleotide sequence ID" value="NZ_JMQM01000001.1"/>
</dbReference>
<dbReference type="PANTHER" id="PTHR39962">
    <property type="entry name" value="BLL4848 PROTEIN"/>
    <property type="match status" value="1"/>
</dbReference>
<reference evidence="3 4" key="1">
    <citation type="submission" date="2014-05" db="EMBL/GenBank/DDBJ databases">
        <title>Draft Genome Sequence of Nitratireductor basaltis Strain UMTGB225, A Marine Bacterium Isolated from Green Barrel Tunicate.</title>
        <authorList>
            <person name="Gan H.Y."/>
        </authorList>
    </citation>
    <scope>NUCLEOTIDE SEQUENCE [LARGE SCALE GENOMIC DNA]</scope>
    <source>
        <strain evidence="3 4">UMTGB225</strain>
    </source>
</reference>
<proteinExistence type="predicted"/>
<dbReference type="STRING" id="472175.EL18_01211"/>
<name>A0A084UB45_9HYPH</name>
<dbReference type="eggNOG" id="COG3494">
    <property type="taxonomic scope" value="Bacteria"/>
</dbReference>
<evidence type="ECO:0008006" key="5">
    <source>
        <dbReference type="Google" id="ProtNLM"/>
    </source>
</evidence>
<dbReference type="Pfam" id="PF17930">
    <property type="entry name" value="LpxI_N"/>
    <property type="match status" value="1"/>
</dbReference>
<sequence length="298" mass="31530">MMKMQMRPRAEAANRKQEGGRVAVVAGSGMLPRQVVDALLRQGEKPYIVAIEGEAKPSDYAELDIRPVPPARLALMLPELSRLGVDRLVLAGGVATRPPLRQLRFPPAFLLQLPRLIKAYAQGDDGLLRAVIGFIESRGIKVVGAHEIAPDLLAPAGPLGRVRPNRNDLRDIKAAAEAARAIGSLDIGQAAIAVGGRAVALEGIEGTDGLLERMKALRDHGRLAGARGGVLAKCAKPQQDARADLPAIGPQTIVDAAQAGLSGIAVDAERAMVLDMAETIKRADELGLFVLGMRESDN</sequence>
<dbReference type="PANTHER" id="PTHR39962:SF1">
    <property type="entry name" value="LPXI FAMILY PROTEIN"/>
    <property type="match status" value="1"/>
</dbReference>
<dbReference type="PATRIC" id="fig|472175.3.peg.1220"/>
<accession>A0A084UB45</accession>
<feature type="domain" description="LpxI C-terminal" evidence="1">
    <location>
        <begin position="155"/>
        <end position="290"/>
    </location>
</feature>
<dbReference type="Gene3D" id="3.40.50.20">
    <property type="match status" value="1"/>
</dbReference>
<comment type="caution">
    <text evidence="3">The sequence shown here is derived from an EMBL/GenBank/DDBJ whole genome shotgun (WGS) entry which is preliminary data.</text>
</comment>
<dbReference type="Proteomes" id="UP000053675">
    <property type="component" value="Unassembled WGS sequence"/>
</dbReference>
<organism evidence="3 4">
    <name type="scientific">Nitratireductor basaltis</name>
    <dbReference type="NCBI Taxonomy" id="472175"/>
    <lineage>
        <taxon>Bacteria</taxon>
        <taxon>Pseudomonadati</taxon>
        <taxon>Pseudomonadota</taxon>
        <taxon>Alphaproteobacteria</taxon>
        <taxon>Hyphomicrobiales</taxon>
        <taxon>Phyllobacteriaceae</taxon>
        <taxon>Nitratireductor</taxon>
    </lineage>
</organism>
<dbReference type="Pfam" id="PF06230">
    <property type="entry name" value="LpxI_C"/>
    <property type="match status" value="1"/>
</dbReference>
<protein>
    <recommendedName>
        <fullName evidence="5">Phosphatidate cytidyltransferase</fullName>
    </recommendedName>
</protein>